<protein>
    <submittedName>
        <fullName evidence="2">Uncharacterized protein</fullName>
    </submittedName>
</protein>
<feature type="region of interest" description="Disordered" evidence="1">
    <location>
        <begin position="1"/>
        <end position="36"/>
    </location>
</feature>
<reference evidence="2" key="1">
    <citation type="journal article" date="2015" name="Front. Microbiol.">
        <title>Combining genomic sequencing methods to explore viral diversity and reveal potential virus-host interactions.</title>
        <authorList>
            <person name="Chow C.E."/>
            <person name="Winget D.M."/>
            <person name="White R.A.III."/>
            <person name="Hallam S.J."/>
            <person name="Suttle C.A."/>
        </authorList>
    </citation>
    <scope>NUCLEOTIDE SEQUENCE</scope>
    <source>
        <strain evidence="2">Oxic1_6</strain>
    </source>
</reference>
<sequence>MPAIPEDASAPGIVCARPRRPVGHQSGPPADGHCRVSSQPIGRRRACVERIGALCVCAVLPCVALIERSVHRPKTALRACVPITDDEPHGPVFVSPCCHVVQCSDRAVRL</sequence>
<dbReference type="EMBL" id="KR029601">
    <property type="protein sequence ID" value="AKH48078.1"/>
    <property type="molecule type" value="Genomic_DNA"/>
</dbReference>
<name>A0A0F7L920_9VIRU</name>
<organism evidence="2">
    <name type="scientific">uncultured marine virus</name>
    <dbReference type="NCBI Taxonomy" id="186617"/>
    <lineage>
        <taxon>Viruses</taxon>
        <taxon>environmental samples</taxon>
    </lineage>
</organism>
<accession>A0A0F7L920</accession>
<evidence type="ECO:0000256" key="1">
    <source>
        <dbReference type="SAM" id="MobiDB-lite"/>
    </source>
</evidence>
<evidence type="ECO:0000313" key="2">
    <source>
        <dbReference type="EMBL" id="AKH48078.1"/>
    </source>
</evidence>
<proteinExistence type="predicted"/>
<reference evidence="2" key="2">
    <citation type="submission" date="2015-03" db="EMBL/GenBank/DDBJ databases">
        <authorList>
            <person name="Chow C.-E.T."/>
            <person name="Winget D.M."/>
            <person name="White R.A.III."/>
            <person name="Hallam S.J."/>
            <person name="Suttle C.A."/>
        </authorList>
    </citation>
    <scope>NUCLEOTIDE SEQUENCE</scope>
    <source>
        <strain evidence="2">Oxic1_6</strain>
    </source>
</reference>